<gene>
    <name evidence="2" type="ORF">COCON_G00159020</name>
</gene>
<organism evidence="2 3">
    <name type="scientific">Conger conger</name>
    <name type="common">Conger eel</name>
    <name type="synonym">Muraena conger</name>
    <dbReference type="NCBI Taxonomy" id="82655"/>
    <lineage>
        <taxon>Eukaryota</taxon>
        <taxon>Metazoa</taxon>
        <taxon>Chordata</taxon>
        <taxon>Craniata</taxon>
        <taxon>Vertebrata</taxon>
        <taxon>Euteleostomi</taxon>
        <taxon>Actinopterygii</taxon>
        <taxon>Neopterygii</taxon>
        <taxon>Teleostei</taxon>
        <taxon>Anguilliformes</taxon>
        <taxon>Congridae</taxon>
        <taxon>Conger</taxon>
    </lineage>
</organism>
<keyword evidence="3" id="KW-1185">Reference proteome</keyword>
<evidence type="ECO:0000256" key="1">
    <source>
        <dbReference type="SAM" id="MobiDB-lite"/>
    </source>
</evidence>
<dbReference type="EMBL" id="JAFJMO010000011">
    <property type="protein sequence ID" value="KAJ8263445.1"/>
    <property type="molecule type" value="Genomic_DNA"/>
</dbReference>
<name>A0A9Q1D9X7_CONCO</name>
<feature type="region of interest" description="Disordered" evidence="1">
    <location>
        <begin position="1"/>
        <end position="72"/>
    </location>
</feature>
<sequence>MRSPPPAGEVTLAGKRGERWRGLNKFDEKEVSTVFSGGAEPRHQPRMKPRPLDFGGMDEGSSGRTDVWTDRGETTPSVTFTACLHRGQICIHNQPQEPQKKEDFTWSRMLTLKRKWRCRMLNRLPGGEALKMAAVVYYGVA</sequence>
<accession>A0A9Q1D9X7</accession>
<evidence type="ECO:0000313" key="2">
    <source>
        <dbReference type="EMBL" id="KAJ8263445.1"/>
    </source>
</evidence>
<evidence type="ECO:0000313" key="3">
    <source>
        <dbReference type="Proteomes" id="UP001152803"/>
    </source>
</evidence>
<feature type="compositionally biased region" description="Basic and acidic residues" evidence="1">
    <location>
        <begin position="15"/>
        <end position="31"/>
    </location>
</feature>
<reference evidence="2" key="1">
    <citation type="journal article" date="2023" name="Science">
        <title>Genome structures resolve the early diversification of teleost fishes.</title>
        <authorList>
            <person name="Parey E."/>
            <person name="Louis A."/>
            <person name="Montfort J."/>
            <person name="Bouchez O."/>
            <person name="Roques C."/>
            <person name="Iampietro C."/>
            <person name="Lluch J."/>
            <person name="Castinel A."/>
            <person name="Donnadieu C."/>
            <person name="Desvignes T."/>
            <person name="Floi Bucao C."/>
            <person name="Jouanno E."/>
            <person name="Wen M."/>
            <person name="Mejri S."/>
            <person name="Dirks R."/>
            <person name="Jansen H."/>
            <person name="Henkel C."/>
            <person name="Chen W.J."/>
            <person name="Zahm M."/>
            <person name="Cabau C."/>
            <person name="Klopp C."/>
            <person name="Thompson A.W."/>
            <person name="Robinson-Rechavi M."/>
            <person name="Braasch I."/>
            <person name="Lecointre G."/>
            <person name="Bobe J."/>
            <person name="Postlethwait J.H."/>
            <person name="Berthelot C."/>
            <person name="Roest Crollius H."/>
            <person name="Guiguen Y."/>
        </authorList>
    </citation>
    <scope>NUCLEOTIDE SEQUENCE</scope>
    <source>
        <strain evidence="2">Concon-B</strain>
    </source>
</reference>
<dbReference type="AlphaFoldDB" id="A0A9Q1D9X7"/>
<comment type="caution">
    <text evidence="2">The sequence shown here is derived from an EMBL/GenBank/DDBJ whole genome shotgun (WGS) entry which is preliminary data.</text>
</comment>
<dbReference type="Proteomes" id="UP001152803">
    <property type="component" value="Unassembled WGS sequence"/>
</dbReference>
<proteinExistence type="predicted"/>
<protein>
    <submittedName>
        <fullName evidence="2">Uncharacterized protein</fullName>
    </submittedName>
</protein>